<dbReference type="Proteomes" id="UP001239111">
    <property type="component" value="Chromosome 1"/>
</dbReference>
<keyword evidence="2" id="KW-1185">Reference proteome</keyword>
<evidence type="ECO:0000313" key="1">
    <source>
        <dbReference type="EMBL" id="KAJ8683553.1"/>
    </source>
</evidence>
<dbReference type="EMBL" id="CM056741">
    <property type="protein sequence ID" value="KAJ8683553.1"/>
    <property type="molecule type" value="Genomic_DNA"/>
</dbReference>
<protein>
    <submittedName>
        <fullName evidence="1">Uncharacterized protein</fullName>
    </submittedName>
</protein>
<reference evidence="1" key="1">
    <citation type="submission" date="2023-04" db="EMBL/GenBank/DDBJ databases">
        <title>A chromosome-level genome assembly of the parasitoid wasp Eretmocerus hayati.</title>
        <authorList>
            <person name="Zhong Y."/>
            <person name="Liu S."/>
            <person name="Liu Y."/>
        </authorList>
    </citation>
    <scope>NUCLEOTIDE SEQUENCE</scope>
    <source>
        <strain evidence="1">ZJU_SS_LIU_2023</strain>
    </source>
</reference>
<evidence type="ECO:0000313" key="2">
    <source>
        <dbReference type="Proteomes" id="UP001239111"/>
    </source>
</evidence>
<name>A0ACC2PKH8_9HYME</name>
<accession>A0ACC2PKH8</accession>
<gene>
    <name evidence="1" type="ORF">QAD02_019345</name>
</gene>
<proteinExistence type="predicted"/>
<sequence>MATMVEYTKMRASDENHKDLLWALGLNRFTLRIMGLWPDGNDTKESIGNSIRVPIMIMFMLFALFLPQMYALVLVINDLPLVLDNLMTSISSFTSSFKLFFLWHNKKVLRPVVESAIKDWMSPKNNWKRETMINQAKLARFFTIGGYGVIVGCLVSFSAAPLIGIDIRMISNITDYGDRYLMVQSYFPYDYSKSPAFELTYASQVIGGICVALCVSSPDNYFGALVLHAAAQFEILAYDIEHFLCKSEDSADNEEEFRKELGCLVDRHVHLTRMMSAVEKSFNLVIAAQLFCMSAMICCLGFQILNMFSNSGNKSSLLQIMTLIATLIMLMIHTLLDCFASETVMTSRSRIFYSVYNIGWYRRPKKIIRDLIPMMVISAKPPPLTAGKIYYLSLATYAYVSMNEIWQDSFDLAVTISSTTHHTQPTNFYLKQGLGPK</sequence>
<organism evidence="1 2">
    <name type="scientific">Eretmocerus hayati</name>
    <dbReference type="NCBI Taxonomy" id="131215"/>
    <lineage>
        <taxon>Eukaryota</taxon>
        <taxon>Metazoa</taxon>
        <taxon>Ecdysozoa</taxon>
        <taxon>Arthropoda</taxon>
        <taxon>Hexapoda</taxon>
        <taxon>Insecta</taxon>
        <taxon>Pterygota</taxon>
        <taxon>Neoptera</taxon>
        <taxon>Endopterygota</taxon>
        <taxon>Hymenoptera</taxon>
        <taxon>Apocrita</taxon>
        <taxon>Proctotrupomorpha</taxon>
        <taxon>Chalcidoidea</taxon>
        <taxon>Aphelinidae</taxon>
        <taxon>Aphelininae</taxon>
        <taxon>Eretmocerus</taxon>
    </lineage>
</organism>
<comment type="caution">
    <text evidence="1">The sequence shown here is derived from an EMBL/GenBank/DDBJ whole genome shotgun (WGS) entry which is preliminary data.</text>
</comment>